<sequence>MKNNPVIVEKTFNAPIEEVWEALTDKEKMKQWYFDIVDFKPKISHEFHFLAGPENKQYLHICRITDLFPLKKLAYTWRFEGYDGNSKVNFELFNEGPSSTRLKLTHEGLESFPASNPDLAKENFEQGWNQIIGTSLVNFLSKDEA</sequence>
<keyword evidence="4" id="KW-1185">Reference proteome</keyword>
<evidence type="ECO:0000313" key="4">
    <source>
        <dbReference type="Proteomes" id="UP000236893"/>
    </source>
</evidence>
<proteinExistence type="inferred from homology"/>
<evidence type="ECO:0000313" key="3">
    <source>
        <dbReference type="EMBL" id="POY38306.1"/>
    </source>
</evidence>
<dbReference type="InterPro" id="IPR023393">
    <property type="entry name" value="START-like_dom_sf"/>
</dbReference>
<dbReference type="RefSeq" id="WP_103787536.1">
    <property type="nucleotide sequence ID" value="NZ_PQVF01000002.1"/>
</dbReference>
<reference evidence="3 4" key="1">
    <citation type="submission" date="2018-01" db="EMBL/GenBank/DDBJ databases">
        <authorList>
            <person name="Gaut B.S."/>
            <person name="Morton B.R."/>
            <person name="Clegg M.T."/>
            <person name="Duvall M.R."/>
        </authorList>
    </citation>
    <scope>NUCLEOTIDE SEQUENCE [LARGE SCALE GENOMIC DNA]</scope>
    <source>
        <strain evidence="3 4">HR-AV</strain>
    </source>
</reference>
<comment type="caution">
    <text evidence="3">The sequence shown here is derived from an EMBL/GenBank/DDBJ whole genome shotgun (WGS) entry which is preliminary data.</text>
</comment>
<accession>A0A2S5A720</accession>
<dbReference type="Proteomes" id="UP000236893">
    <property type="component" value="Unassembled WGS sequence"/>
</dbReference>
<dbReference type="OrthoDB" id="2355173at2"/>
<dbReference type="AlphaFoldDB" id="A0A2S5A720"/>
<evidence type="ECO:0000256" key="1">
    <source>
        <dbReference type="ARBA" id="ARBA00006817"/>
    </source>
</evidence>
<gene>
    <name evidence="3" type="ORF">C3K47_02595</name>
</gene>
<evidence type="ECO:0000259" key="2">
    <source>
        <dbReference type="Pfam" id="PF08327"/>
    </source>
</evidence>
<dbReference type="Pfam" id="PF08327">
    <property type="entry name" value="AHSA1"/>
    <property type="match status" value="1"/>
</dbReference>
<dbReference type="InterPro" id="IPR013538">
    <property type="entry name" value="ASHA1/2-like_C"/>
</dbReference>
<comment type="similarity">
    <text evidence="1">Belongs to the AHA1 family.</text>
</comment>
<feature type="domain" description="Activator of Hsp90 ATPase homologue 1/2-like C-terminal" evidence="2">
    <location>
        <begin position="13"/>
        <end position="139"/>
    </location>
</feature>
<dbReference type="CDD" id="cd07814">
    <property type="entry name" value="SRPBCC_CalC_Aha1-like"/>
    <property type="match status" value="1"/>
</dbReference>
<dbReference type="Gene3D" id="3.30.530.20">
    <property type="match status" value="1"/>
</dbReference>
<dbReference type="EMBL" id="PQVF01000002">
    <property type="protein sequence ID" value="POY38306.1"/>
    <property type="molecule type" value="Genomic_DNA"/>
</dbReference>
<organism evidence="3 4">
    <name type="scientific">Solitalea longa</name>
    <dbReference type="NCBI Taxonomy" id="2079460"/>
    <lineage>
        <taxon>Bacteria</taxon>
        <taxon>Pseudomonadati</taxon>
        <taxon>Bacteroidota</taxon>
        <taxon>Sphingobacteriia</taxon>
        <taxon>Sphingobacteriales</taxon>
        <taxon>Sphingobacteriaceae</taxon>
        <taxon>Solitalea</taxon>
    </lineage>
</organism>
<protein>
    <submittedName>
        <fullName evidence="3">SRPBCC domain-containing protein</fullName>
    </submittedName>
</protein>
<dbReference type="SUPFAM" id="SSF55961">
    <property type="entry name" value="Bet v1-like"/>
    <property type="match status" value="1"/>
</dbReference>
<name>A0A2S5A720_9SPHI</name>